<evidence type="ECO:0000259" key="13">
    <source>
        <dbReference type="Pfam" id="PF07715"/>
    </source>
</evidence>
<evidence type="ECO:0000256" key="3">
    <source>
        <dbReference type="ARBA" id="ARBA00022452"/>
    </source>
</evidence>
<comment type="similarity">
    <text evidence="8 9">Belongs to the TonB-dependent receptor family.</text>
</comment>
<dbReference type="Pfam" id="PF00593">
    <property type="entry name" value="TonB_dep_Rec_b-barrel"/>
    <property type="match status" value="1"/>
</dbReference>
<feature type="signal peptide" evidence="11">
    <location>
        <begin position="1"/>
        <end position="32"/>
    </location>
</feature>
<feature type="region of interest" description="Disordered" evidence="10">
    <location>
        <begin position="31"/>
        <end position="66"/>
    </location>
</feature>
<dbReference type="Gene3D" id="2.40.170.20">
    <property type="entry name" value="TonB-dependent receptor, beta-barrel domain"/>
    <property type="match status" value="1"/>
</dbReference>
<dbReference type="InterPro" id="IPR012910">
    <property type="entry name" value="Plug_dom"/>
</dbReference>
<dbReference type="InterPro" id="IPR037066">
    <property type="entry name" value="Plug_dom_sf"/>
</dbReference>
<evidence type="ECO:0000256" key="8">
    <source>
        <dbReference type="PROSITE-ProRule" id="PRU01360"/>
    </source>
</evidence>
<proteinExistence type="inferred from homology"/>
<keyword evidence="15" id="KW-1185">Reference proteome</keyword>
<evidence type="ECO:0000256" key="9">
    <source>
        <dbReference type="RuleBase" id="RU003357"/>
    </source>
</evidence>
<comment type="subcellular location">
    <subcellularLocation>
        <location evidence="1 8">Cell outer membrane</location>
        <topology evidence="1 8">Multi-pass membrane protein</topology>
    </subcellularLocation>
</comment>
<dbReference type="PANTHER" id="PTHR47234:SF1">
    <property type="entry name" value="TONB-DEPENDENT RECEPTOR"/>
    <property type="match status" value="1"/>
</dbReference>
<accession>A0A850H6I0</accession>
<dbReference type="AlphaFoldDB" id="A0A850H6I0"/>
<feature type="compositionally biased region" description="Low complexity" evidence="10">
    <location>
        <begin position="37"/>
        <end position="46"/>
    </location>
</feature>
<feature type="domain" description="TonB-dependent receptor-like beta-barrel" evidence="12">
    <location>
        <begin position="464"/>
        <end position="994"/>
    </location>
</feature>
<dbReference type="Gene3D" id="2.170.130.10">
    <property type="entry name" value="TonB-dependent receptor, plug domain"/>
    <property type="match status" value="1"/>
</dbReference>
<feature type="domain" description="TonB-dependent receptor plug" evidence="13">
    <location>
        <begin position="83"/>
        <end position="201"/>
    </location>
</feature>
<dbReference type="SUPFAM" id="SSF56935">
    <property type="entry name" value="Porins"/>
    <property type="match status" value="1"/>
</dbReference>
<dbReference type="RefSeq" id="WP_176267721.1">
    <property type="nucleotide sequence ID" value="NZ_JABWGV010000003.1"/>
</dbReference>
<sequence length="1034" mass="111225">MTKTFHNVLSGKAGLFIGAAISALAFSSPVSAQEAGDNPPDCPDQNNDGRCDPEEALSNADTSADTPDAIVVTGSRIRRDEFSTIEPITVITAEEITQGGFASSTDALQSTAVTAGAGQINNYYAGFVTDGGTGANTLGLRGLGPARTLVLLNGRRLAPGGTRGSLLAADLNVLPTAIVERIEVLKAGASSVYGSDAVAGVVNIITDDQLRGLNLEFQTNVPETGAGASYRVAASFGVQADRLSLIGSLEYSKRQGYSRNDNPWFDCPIAGFLDGEGSEFGSGDYIDPATGQPKCFGLDNGGVTINTLGVSTRSAPDRLTGVIGRFNRLVPDASNVNGPTPGFSGVDLDTRDTFNPVQEEEYLITPREVYTGFLTGSYDLDMFGQAEVYGELLATRRKSESILFRQLALDYPIYLNDDFSPTGRINPLVPDQFQNSVIAFPNETTGDGFLGVRAFIGFGNTDASQTVDYVRAGGGLRGDFFIPDWRYDFYVGKSWNDATYEQESFLIDRVAASTDVELDADGNVVCASRAINPNCVAAPFLNADTIGGRLPQEFRDYILANTIGNTEFRETTFAAAIDGPLFSLPAGDVQLALGAEYRKQRINDQPDENSVNGNLLGLTAATPTVGSDNVKEVFGEVFVPILSDTPGFYNLNFNGSVRYTDYDSYGSDVTYKVAGEWEIVRGIGLRGSYGTSYRAPALAEQFLGSTSGFIGSGSDPCDSDNFPADPSDYTPTEQTTAANCASVGIDVADFVQTSGITVLRRGGAETGLAAETSTNWSVGAVVRPPLPQSIGTLSLALDYFDIKVENGVADLAGGTILNRCYQDTNFDPNAGFCRFVDRNANDQLEVTSSFVNLAEDIVKGYEFNGRFASDIGPGRFVLNANVTKYTEQSTRLFPEEFLDDANGIVTSPDWVGNFDATYAFDNITLRYGLDWTDGDREKTYRFFAFDNLTGEVDEELVQDFKDIYLLEVDDYFLHNASVQVGVEDFEFTFGVRNLFNTRPPRISAVGFSSVGNAPLYSGYDYAGRTFFANAAFKF</sequence>
<keyword evidence="4 8" id="KW-0812">Transmembrane</keyword>
<dbReference type="GO" id="GO:0009279">
    <property type="term" value="C:cell outer membrane"/>
    <property type="evidence" value="ECO:0007669"/>
    <property type="project" value="UniProtKB-SubCell"/>
</dbReference>
<evidence type="ECO:0000313" key="14">
    <source>
        <dbReference type="EMBL" id="NVD45448.1"/>
    </source>
</evidence>
<keyword evidence="6 8" id="KW-0472">Membrane</keyword>
<keyword evidence="2 8" id="KW-0813">Transport</keyword>
<protein>
    <submittedName>
        <fullName evidence="14">TonB-dependent receptor</fullName>
    </submittedName>
</protein>
<evidence type="ECO:0000256" key="1">
    <source>
        <dbReference type="ARBA" id="ARBA00004571"/>
    </source>
</evidence>
<evidence type="ECO:0000256" key="10">
    <source>
        <dbReference type="SAM" id="MobiDB-lite"/>
    </source>
</evidence>
<dbReference type="EMBL" id="JABWGV010000003">
    <property type="protein sequence ID" value="NVD45448.1"/>
    <property type="molecule type" value="Genomic_DNA"/>
</dbReference>
<evidence type="ECO:0000259" key="12">
    <source>
        <dbReference type="Pfam" id="PF00593"/>
    </source>
</evidence>
<name>A0A850H6I0_9SPHN</name>
<evidence type="ECO:0000256" key="6">
    <source>
        <dbReference type="ARBA" id="ARBA00023136"/>
    </source>
</evidence>
<gene>
    <name evidence="14" type="ORF">HUV48_10565</name>
</gene>
<keyword evidence="11" id="KW-0732">Signal</keyword>
<comment type="caution">
    <text evidence="14">The sequence shown here is derived from an EMBL/GenBank/DDBJ whole genome shotgun (WGS) entry which is preliminary data.</text>
</comment>
<evidence type="ECO:0000256" key="7">
    <source>
        <dbReference type="ARBA" id="ARBA00023237"/>
    </source>
</evidence>
<dbReference type="InterPro" id="IPR039426">
    <property type="entry name" value="TonB-dep_rcpt-like"/>
</dbReference>
<evidence type="ECO:0000256" key="2">
    <source>
        <dbReference type="ARBA" id="ARBA00022448"/>
    </source>
</evidence>
<dbReference type="InterPro" id="IPR036942">
    <property type="entry name" value="Beta-barrel_TonB_sf"/>
</dbReference>
<evidence type="ECO:0000256" key="5">
    <source>
        <dbReference type="ARBA" id="ARBA00023077"/>
    </source>
</evidence>
<feature type="chain" id="PRO_5032888616" evidence="11">
    <location>
        <begin position="33"/>
        <end position="1034"/>
    </location>
</feature>
<dbReference type="Pfam" id="PF07715">
    <property type="entry name" value="Plug"/>
    <property type="match status" value="1"/>
</dbReference>
<keyword evidence="3 8" id="KW-1134">Transmembrane beta strand</keyword>
<evidence type="ECO:0000256" key="11">
    <source>
        <dbReference type="SAM" id="SignalP"/>
    </source>
</evidence>
<evidence type="ECO:0000313" key="15">
    <source>
        <dbReference type="Proteomes" id="UP000561438"/>
    </source>
</evidence>
<dbReference type="Proteomes" id="UP000561438">
    <property type="component" value="Unassembled WGS sequence"/>
</dbReference>
<keyword evidence="7 8" id="KW-0998">Cell outer membrane</keyword>
<dbReference type="PANTHER" id="PTHR47234">
    <property type="match status" value="1"/>
</dbReference>
<reference evidence="14 15" key="1">
    <citation type="submission" date="2020-06" db="EMBL/GenBank/DDBJ databases">
        <title>Altererythrobacter sp. HHU K3-1.</title>
        <authorList>
            <person name="Zhang D."/>
            <person name="Xue H."/>
        </authorList>
    </citation>
    <scope>NUCLEOTIDE SEQUENCE [LARGE SCALE GENOMIC DNA]</scope>
    <source>
        <strain evidence="14 15">HHU K3-1</strain>
    </source>
</reference>
<dbReference type="PROSITE" id="PS52016">
    <property type="entry name" value="TONB_DEPENDENT_REC_3"/>
    <property type="match status" value="1"/>
</dbReference>
<dbReference type="InterPro" id="IPR000531">
    <property type="entry name" value="Beta-barrel_TonB"/>
</dbReference>
<keyword evidence="14" id="KW-0675">Receptor</keyword>
<evidence type="ECO:0000256" key="4">
    <source>
        <dbReference type="ARBA" id="ARBA00022692"/>
    </source>
</evidence>
<keyword evidence="5 9" id="KW-0798">TonB box</keyword>
<organism evidence="14 15">
    <name type="scientific">Qipengyuania atrilutea</name>
    <dbReference type="NCBI Taxonomy" id="2744473"/>
    <lineage>
        <taxon>Bacteria</taxon>
        <taxon>Pseudomonadati</taxon>
        <taxon>Pseudomonadota</taxon>
        <taxon>Alphaproteobacteria</taxon>
        <taxon>Sphingomonadales</taxon>
        <taxon>Erythrobacteraceae</taxon>
        <taxon>Qipengyuania</taxon>
    </lineage>
</organism>